<protein>
    <submittedName>
        <fullName evidence="5">TRAF family member-associated NFKB activator</fullName>
    </submittedName>
</protein>
<proteinExistence type="predicted"/>
<dbReference type="Proteomes" id="UP000694620">
    <property type="component" value="Chromosome 8"/>
</dbReference>
<dbReference type="PANTHER" id="PTHR15249">
    <property type="entry name" value="TRAF FAMILY MEMBER-ASSOCIATED NF-KAPPA-B ACTIVATOR"/>
    <property type="match status" value="1"/>
</dbReference>
<reference evidence="5" key="1">
    <citation type="submission" date="2021-06" db="EMBL/GenBank/DDBJ databases">
        <authorList>
            <consortium name="Wellcome Sanger Institute Data Sharing"/>
        </authorList>
    </citation>
    <scope>NUCLEOTIDE SEQUENCE [LARGE SCALE GENOMIC DNA]</scope>
</reference>
<dbReference type="Pfam" id="PF12845">
    <property type="entry name" value="TBD"/>
    <property type="match status" value="1"/>
</dbReference>
<keyword evidence="6" id="KW-1185">Reference proteome</keyword>
<evidence type="ECO:0000313" key="6">
    <source>
        <dbReference type="Proteomes" id="UP000694620"/>
    </source>
</evidence>
<evidence type="ECO:0000256" key="3">
    <source>
        <dbReference type="SAM" id="Coils"/>
    </source>
</evidence>
<evidence type="ECO:0000259" key="4">
    <source>
        <dbReference type="Pfam" id="PF12845"/>
    </source>
</evidence>
<dbReference type="PANTHER" id="PTHR15249:SF0">
    <property type="entry name" value="TRAF FAMILY MEMBER-ASSOCIATED NF-KAPPA-B ACTIVATOR"/>
    <property type="match status" value="1"/>
</dbReference>
<name>A0A8C4S080_ERPCA</name>
<reference evidence="5" key="2">
    <citation type="submission" date="2025-08" db="UniProtKB">
        <authorList>
            <consortium name="Ensembl"/>
        </authorList>
    </citation>
    <scope>IDENTIFICATION</scope>
</reference>
<dbReference type="AlphaFoldDB" id="A0A8C4S080"/>
<reference evidence="5" key="3">
    <citation type="submission" date="2025-09" db="UniProtKB">
        <authorList>
            <consortium name="Ensembl"/>
        </authorList>
    </citation>
    <scope>IDENTIFICATION</scope>
</reference>
<dbReference type="InterPro" id="IPR039669">
    <property type="entry name" value="TANK"/>
</dbReference>
<keyword evidence="1" id="KW-0597">Phosphoprotein</keyword>
<evidence type="ECO:0000256" key="2">
    <source>
        <dbReference type="ARBA" id="ARBA00023054"/>
    </source>
</evidence>
<keyword evidence="2 3" id="KW-0175">Coiled coil</keyword>
<organism evidence="5 6">
    <name type="scientific">Erpetoichthys calabaricus</name>
    <name type="common">Rope fish</name>
    <name type="synonym">Calamoichthys calabaricus</name>
    <dbReference type="NCBI Taxonomy" id="27687"/>
    <lineage>
        <taxon>Eukaryota</taxon>
        <taxon>Metazoa</taxon>
        <taxon>Chordata</taxon>
        <taxon>Craniata</taxon>
        <taxon>Vertebrata</taxon>
        <taxon>Euteleostomi</taxon>
        <taxon>Actinopterygii</taxon>
        <taxon>Polypteriformes</taxon>
        <taxon>Polypteridae</taxon>
        <taxon>Erpetoichthys</taxon>
    </lineage>
</organism>
<evidence type="ECO:0000313" key="5">
    <source>
        <dbReference type="Ensembl" id="ENSECRP00000010335.1"/>
    </source>
</evidence>
<dbReference type="InterPro" id="IPR024581">
    <property type="entry name" value="TBD"/>
</dbReference>
<feature type="coiled-coil region" evidence="3">
    <location>
        <begin position="27"/>
        <end position="61"/>
    </location>
</feature>
<dbReference type="GeneTree" id="ENSGT00390000008712"/>
<sequence length="441" mass="50129">MDRNIGEPLTKAFEAYRQACFEKEAVKKELKVKTEAYESQISELKQQLEDKNKLIAKLVQQSPVIKGNTKGSDAVVDCQKTFVLGSVSPCPLNESQITTTHREKQLMDQLDDIQKREKKQKHIISIKDEEIRNLQQQLKETCILTKPCCSSQTECGSEVNWKTPDPEMKKTLHFSSTGIAKDERPELFDALNEVQSKLHILQNLTRKQKEHLNKLWFKNESIHEGQFSMPIQCTDVTAEQAEGPFHTSKKQDMDKELNSTSITSRGVCPDEEYMDSLSKISVKYPPKETDYEFLNSTQEKVEAGEIGNTDPFEIFKKDRDEAAHFEQAQNWGHLPSHKPSTALPNVNKDFLTPPPSSSSSSTTVLTHFSVETVRGPEQPFWSPQHSREKELLQEGFTDTEQNASPNRCEFCQALLPAGIQSNMELLRHLNSHFVDSATKGF</sequence>
<dbReference type="Ensembl" id="ENSECRT00000010505.1">
    <property type="protein sequence ID" value="ENSECRP00000010335.1"/>
    <property type="gene ID" value="ENSECRG00000006895.1"/>
</dbReference>
<evidence type="ECO:0000256" key="1">
    <source>
        <dbReference type="ARBA" id="ARBA00022553"/>
    </source>
</evidence>
<dbReference type="GO" id="GO:0043124">
    <property type="term" value="P:negative regulation of canonical NF-kappaB signal transduction"/>
    <property type="evidence" value="ECO:0007669"/>
    <property type="project" value="InterPro"/>
</dbReference>
<feature type="domain" description="Tbk1/Ikki binding" evidence="4">
    <location>
        <begin position="182"/>
        <end position="235"/>
    </location>
</feature>
<accession>A0A8C4S080</accession>
<gene>
    <name evidence="5" type="primary">TANK</name>
    <name evidence="5" type="synonym">tank</name>
</gene>